<organism evidence="2 3">
    <name type="scientific">Limnoraphis robusta CS-951</name>
    <dbReference type="NCBI Taxonomy" id="1637645"/>
    <lineage>
        <taxon>Bacteria</taxon>
        <taxon>Bacillati</taxon>
        <taxon>Cyanobacteriota</taxon>
        <taxon>Cyanophyceae</taxon>
        <taxon>Oscillatoriophycideae</taxon>
        <taxon>Oscillatoriales</taxon>
        <taxon>Sirenicapillariaceae</taxon>
        <taxon>Limnoraphis</taxon>
    </lineage>
</organism>
<evidence type="ECO:0000313" key="3">
    <source>
        <dbReference type="Proteomes" id="UP000033607"/>
    </source>
</evidence>
<accession>A0A0F5YJB8</accession>
<feature type="chain" id="PRO_5002497754" evidence="1">
    <location>
        <begin position="28"/>
        <end position="94"/>
    </location>
</feature>
<protein>
    <submittedName>
        <fullName evidence="2">Uncharacterized protein</fullName>
    </submittedName>
</protein>
<keyword evidence="1" id="KW-0732">Signal</keyword>
<proteinExistence type="predicted"/>
<evidence type="ECO:0000313" key="2">
    <source>
        <dbReference type="EMBL" id="KKD39024.1"/>
    </source>
</evidence>
<dbReference type="Proteomes" id="UP000033607">
    <property type="component" value="Unassembled WGS sequence"/>
</dbReference>
<comment type="caution">
    <text evidence="2">The sequence shown here is derived from an EMBL/GenBank/DDBJ whole genome shotgun (WGS) entry which is preliminary data.</text>
</comment>
<dbReference type="EMBL" id="LATL02000075">
    <property type="protein sequence ID" value="KKD39024.1"/>
    <property type="molecule type" value="Genomic_DNA"/>
</dbReference>
<dbReference type="OrthoDB" id="461676at2"/>
<name>A0A0F5YJB8_9CYAN</name>
<dbReference type="AlphaFoldDB" id="A0A0F5YJB8"/>
<feature type="signal peptide" evidence="1">
    <location>
        <begin position="1"/>
        <end position="27"/>
    </location>
</feature>
<dbReference type="RefSeq" id="WP_046277555.1">
    <property type="nucleotide sequence ID" value="NZ_LATL02000075.1"/>
</dbReference>
<gene>
    <name evidence="2" type="ORF">WN50_05735</name>
</gene>
<sequence length="94" mass="10108">MFKYLIAALTALVLVFLGSGTFTPANATINPTTNDPQVYIWDYAAIGSNQVVCKQVAFHTLSRPLPKGVDVQPAHISSKVVDQGYCANLTKPKA</sequence>
<reference evidence="2 3" key="1">
    <citation type="submission" date="2015-06" db="EMBL/GenBank/DDBJ databases">
        <title>Draft genome assembly of filamentous brackish cyanobacterium Limnoraphis robusta strain CS-951.</title>
        <authorList>
            <person name="Willis A."/>
            <person name="Parks M."/>
            <person name="Burford M.A."/>
        </authorList>
    </citation>
    <scope>NUCLEOTIDE SEQUENCE [LARGE SCALE GENOMIC DNA]</scope>
    <source>
        <strain evidence="2 3">CS-951</strain>
    </source>
</reference>
<evidence type="ECO:0000256" key="1">
    <source>
        <dbReference type="SAM" id="SignalP"/>
    </source>
</evidence>